<dbReference type="FunFam" id="1.20.1720.10:FF:000013">
    <property type="entry name" value="Related to multidrug resistance proteins"/>
    <property type="match status" value="1"/>
</dbReference>
<dbReference type="CDD" id="cd17502">
    <property type="entry name" value="MFS_Azr1_MDR_like"/>
    <property type="match status" value="1"/>
</dbReference>
<dbReference type="PROSITE" id="PS50850">
    <property type="entry name" value="MFS"/>
    <property type="match status" value="1"/>
</dbReference>
<comment type="caution">
    <text evidence="10">The sequence shown here is derived from an EMBL/GenBank/DDBJ whole genome shotgun (WGS) entry which is preliminary data.</text>
</comment>
<dbReference type="GO" id="GO:0000329">
    <property type="term" value="C:fungal-type vacuole membrane"/>
    <property type="evidence" value="ECO:0007669"/>
    <property type="project" value="TreeGrafter"/>
</dbReference>
<evidence type="ECO:0000256" key="6">
    <source>
        <dbReference type="ARBA" id="ARBA00023136"/>
    </source>
</evidence>
<comment type="subcellular location">
    <subcellularLocation>
        <location evidence="1">Endomembrane system</location>
        <topology evidence="1">Multi-pass membrane protein</topology>
    </subcellularLocation>
</comment>
<evidence type="ECO:0000256" key="8">
    <source>
        <dbReference type="SAM" id="Phobius"/>
    </source>
</evidence>
<dbReference type="Gene3D" id="1.20.1250.20">
    <property type="entry name" value="MFS general substrate transporter like domains"/>
    <property type="match status" value="1"/>
</dbReference>
<dbReference type="GO" id="GO:0046943">
    <property type="term" value="F:carboxylic acid transmembrane transporter activity"/>
    <property type="evidence" value="ECO:0007669"/>
    <property type="project" value="UniProtKB-ARBA"/>
</dbReference>
<dbReference type="EMBL" id="JOWA01000011">
    <property type="protein sequence ID" value="KEZ46876.1"/>
    <property type="molecule type" value="Genomic_DNA"/>
</dbReference>
<keyword evidence="6 8" id="KW-0472">Membrane</keyword>
<proteinExistence type="inferred from homology"/>
<dbReference type="GeneID" id="27718358"/>
<feature type="transmembrane region" description="Helical" evidence="8">
    <location>
        <begin position="246"/>
        <end position="263"/>
    </location>
</feature>
<feature type="transmembrane region" description="Helical" evidence="8">
    <location>
        <begin position="407"/>
        <end position="431"/>
    </location>
</feature>
<dbReference type="HOGENOM" id="CLU_000960_22_3_1"/>
<sequence length="543" mass="57477">MTVTSPRTANAANETTPLLNEENATNGCVETQAPEEPEAVPEGMPDVAARMHLLFPAIGIGIYLCAMDQMLTVASYAKIGSDLNALNNTSWVATAYFLTLTSFQPLYGKLSDIFGRKECLLFAYTIFALGCLGCGLSRNMLELCASRAVAGIGGGGMNSVVSILISDIVPLRDRGVWQGYLNIIFAAGTSTGAPLGGLLADSIGWRWSFLGQVPMCAVAFVTVYLTLHLPKKDHSHWLEKVTRVDFLGAALLVSAVTALLTGLDAGSNNGWSNTRTLASLIAAPLLFTLFLLVEMRVASHPFAPGHIIFDRSLFACYIANFFGTTGQTALLFFAPLFFQAVQGLSTTESGALLVPCMICAVAASLGGGYVIRRTGRYYWITVAGFALLFVSAPPLMASVYARSTLGVVAGLAFTALGAGSGITTTLVALLSNAAQEDIAVVVACSYLFRSLGSSIGISISSAVLQNVLRSELLRRLGDGDAAREVEERVRKDMRAIGDLPADVAADVRDSYRLGVGAAMGPTVVALAFAVLATFFIREKRMGK</sequence>
<feature type="transmembrane region" description="Helical" evidence="8">
    <location>
        <begin position="350"/>
        <end position="371"/>
    </location>
</feature>
<organism evidence="10 11">
    <name type="scientific">Pseudallescheria apiosperma</name>
    <name type="common">Scedosporium apiospermum</name>
    <dbReference type="NCBI Taxonomy" id="563466"/>
    <lineage>
        <taxon>Eukaryota</taxon>
        <taxon>Fungi</taxon>
        <taxon>Dikarya</taxon>
        <taxon>Ascomycota</taxon>
        <taxon>Pezizomycotina</taxon>
        <taxon>Sordariomycetes</taxon>
        <taxon>Hypocreomycetidae</taxon>
        <taxon>Microascales</taxon>
        <taxon>Microascaceae</taxon>
        <taxon>Scedosporium</taxon>
    </lineage>
</organism>
<evidence type="ECO:0000256" key="1">
    <source>
        <dbReference type="ARBA" id="ARBA00004127"/>
    </source>
</evidence>
<feature type="domain" description="Major facilitator superfamily (MFS) profile" evidence="9">
    <location>
        <begin position="54"/>
        <end position="540"/>
    </location>
</feature>
<reference evidence="10 11" key="1">
    <citation type="journal article" date="2014" name="Genome Announc.">
        <title>Draft genome sequence of the pathogenic fungus Scedosporium apiospermum.</title>
        <authorList>
            <person name="Vandeputte P."/>
            <person name="Ghamrawi S."/>
            <person name="Rechenmann M."/>
            <person name="Iltis A."/>
            <person name="Giraud S."/>
            <person name="Fleury M."/>
            <person name="Thornton C."/>
            <person name="Delhaes L."/>
            <person name="Meyer W."/>
            <person name="Papon N."/>
            <person name="Bouchara J.P."/>
        </authorList>
    </citation>
    <scope>NUCLEOTIDE SEQUENCE [LARGE SCALE GENOMIC DNA]</scope>
    <source>
        <strain evidence="10 11">IHEM 14462</strain>
    </source>
</reference>
<dbReference type="PANTHER" id="PTHR23501">
    <property type="entry name" value="MAJOR FACILITATOR SUPERFAMILY"/>
    <property type="match status" value="1"/>
</dbReference>
<dbReference type="Proteomes" id="UP000028545">
    <property type="component" value="Unassembled WGS sequence"/>
</dbReference>
<dbReference type="GO" id="GO:0012505">
    <property type="term" value="C:endomembrane system"/>
    <property type="evidence" value="ECO:0007669"/>
    <property type="project" value="UniProtKB-SubCell"/>
</dbReference>
<evidence type="ECO:0000313" key="10">
    <source>
        <dbReference type="EMBL" id="KEZ46876.1"/>
    </source>
</evidence>
<feature type="transmembrane region" description="Helical" evidence="8">
    <location>
        <begin position="147"/>
        <end position="168"/>
    </location>
</feature>
<dbReference type="PANTHER" id="PTHR23501:SF84">
    <property type="entry name" value="VACUOLAR MEMBRANE AMINO ACID UPTAKE TRANSPORTER FNX2"/>
    <property type="match status" value="1"/>
</dbReference>
<dbReference type="OrthoDB" id="3437016at2759"/>
<dbReference type="OMA" id="QAFSYTF"/>
<name>A0A084GHR4_PSEDA</name>
<dbReference type="SUPFAM" id="SSF103473">
    <property type="entry name" value="MFS general substrate transporter"/>
    <property type="match status" value="1"/>
</dbReference>
<feature type="transmembrane region" description="Helical" evidence="8">
    <location>
        <begin position="89"/>
        <end position="107"/>
    </location>
</feature>
<accession>A0A084GHR4</accession>
<feature type="transmembrane region" description="Helical" evidence="8">
    <location>
        <begin position="438"/>
        <end position="464"/>
    </location>
</feature>
<feature type="transmembrane region" description="Helical" evidence="8">
    <location>
        <begin position="314"/>
        <end position="338"/>
    </location>
</feature>
<feature type="transmembrane region" description="Helical" evidence="8">
    <location>
        <begin position="205"/>
        <end position="225"/>
    </location>
</feature>
<dbReference type="Pfam" id="PF07690">
    <property type="entry name" value="MFS_1"/>
    <property type="match status" value="1"/>
</dbReference>
<dbReference type="InterPro" id="IPR020846">
    <property type="entry name" value="MFS_dom"/>
</dbReference>
<feature type="region of interest" description="Disordered" evidence="7">
    <location>
        <begin position="1"/>
        <end position="24"/>
    </location>
</feature>
<feature type="transmembrane region" description="Helical" evidence="8">
    <location>
        <begin position="53"/>
        <end position="77"/>
    </location>
</feature>
<feature type="transmembrane region" description="Helical" evidence="8">
    <location>
        <begin position="378"/>
        <end position="401"/>
    </location>
</feature>
<evidence type="ECO:0000256" key="4">
    <source>
        <dbReference type="ARBA" id="ARBA00022692"/>
    </source>
</evidence>
<feature type="transmembrane region" description="Helical" evidence="8">
    <location>
        <begin position="275"/>
        <end position="293"/>
    </location>
</feature>
<dbReference type="InterPro" id="IPR011701">
    <property type="entry name" value="MFS"/>
</dbReference>
<feature type="transmembrane region" description="Helical" evidence="8">
    <location>
        <begin position="180"/>
        <end position="199"/>
    </location>
</feature>
<keyword evidence="4 8" id="KW-0812">Transmembrane</keyword>
<evidence type="ECO:0000256" key="5">
    <source>
        <dbReference type="ARBA" id="ARBA00022989"/>
    </source>
</evidence>
<protein>
    <submittedName>
        <fullName evidence="10">Multidrug resistance protein fnx1</fullName>
    </submittedName>
</protein>
<feature type="transmembrane region" description="Helical" evidence="8">
    <location>
        <begin position="513"/>
        <end position="536"/>
    </location>
</feature>
<evidence type="ECO:0000313" key="11">
    <source>
        <dbReference type="Proteomes" id="UP000028545"/>
    </source>
</evidence>
<keyword evidence="11" id="KW-1185">Reference proteome</keyword>
<dbReference type="InterPro" id="IPR036259">
    <property type="entry name" value="MFS_trans_sf"/>
</dbReference>
<keyword evidence="5 8" id="KW-1133">Transmembrane helix</keyword>
<dbReference type="AlphaFoldDB" id="A0A084GHR4"/>
<dbReference type="GO" id="GO:0015174">
    <property type="term" value="F:basic amino acid transmembrane transporter activity"/>
    <property type="evidence" value="ECO:0007669"/>
    <property type="project" value="TreeGrafter"/>
</dbReference>
<dbReference type="RefSeq" id="XP_016646675.1">
    <property type="nucleotide sequence ID" value="XM_016783042.1"/>
</dbReference>
<evidence type="ECO:0000256" key="2">
    <source>
        <dbReference type="ARBA" id="ARBA00008335"/>
    </source>
</evidence>
<comment type="similarity">
    <text evidence="2">Belongs to the major facilitator superfamily.</text>
</comment>
<keyword evidence="3" id="KW-0813">Transport</keyword>
<dbReference type="VEuPathDB" id="FungiDB:SAPIO_CDS0206"/>
<evidence type="ECO:0000256" key="3">
    <source>
        <dbReference type="ARBA" id="ARBA00022448"/>
    </source>
</evidence>
<gene>
    <name evidence="10" type="ORF">SAPIO_CDS0206</name>
</gene>
<feature type="transmembrane region" description="Helical" evidence="8">
    <location>
        <begin position="119"/>
        <end position="141"/>
    </location>
</feature>
<dbReference type="KEGG" id="sapo:SAPIO_CDS0206"/>
<evidence type="ECO:0000259" key="9">
    <source>
        <dbReference type="PROSITE" id="PS50850"/>
    </source>
</evidence>
<evidence type="ECO:0000256" key="7">
    <source>
        <dbReference type="SAM" id="MobiDB-lite"/>
    </source>
</evidence>
<dbReference type="Gene3D" id="1.20.1720.10">
    <property type="entry name" value="Multidrug resistance protein D"/>
    <property type="match status" value="1"/>
</dbReference>